<gene>
    <name evidence="2" type="ORF">DPMN_182587</name>
</gene>
<feature type="compositionally biased region" description="Polar residues" evidence="1">
    <location>
        <begin position="35"/>
        <end position="54"/>
    </location>
</feature>
<reference evidence="2" key="2">
    <citation type="submission" date="2020-11" db="EMBL/GenBank/DDBJ databases">
        <authorList>
            <person name="McCartney M.A."/>
            <person name="Auch B."/>
            <person name="Kono T."/>
            <person name="Mallez S."/>
            <person name="Becker A."/>
            <person name="Gohl D.M."/>
            <person name="Silverstein K.A.T."/>
            <person name="Koren S."/>
            <person name="Bechman K.B."/>
            <person name="Herman A."/>
            <person name="Abrahante J.E."/>
            <person name="Garbe J."/>
        </authorList>
    </citation>
    <scope>NUCLEOTIDE SEQUENCE</scope>
    <source>
        <strain evidence="2">Duluth1</strain>
        <tissue evidence="2">Whole animal</tissue>
    </source>
</reference>
<sequence length="54" mass="5777">MVITPENIVKRAGAKTLVVTSYQDSSPKNGRRLGSPSSYWHTKAAAQSTVDNAS</sequence>
<evidence type="ECO:0000313" key="2">
    <source>
        <dbReference type="EMBL" id="KAH3748150.1"/>
    </source>
</evidence>
<name>A0A9D4I4Q7_DREPO</name>
<organism evidence="2 3">
    <name type="scientific">Dreissena polymorpha</name>
    <name type="common">Zebra mussel</name>
    <name type="synonym">Mytilus polymorpha</name>
    <dbReference type="NCBI Taxonomy" id="45954"/>
    <lineage>
        <taxon>Eukaryota</taxon>
        <taxon>Metazoa</taxon>
        <taxon>Spiralia</taxon>
        <taxon>Lophotrochozoa</taxon>
        <taxon>Mollusca</taxon>
        <taxon>Bivalvia</taxon>
        <taxon>Autobranchia</taxon>
        <taxon>Heteroconchia</taxon>
        <taxon>Euheterodonta</taxon>
        <taxon>Imparidentia</taxon>
        <taxon>Neoheterodontei</taxon>
        <taxon>Myida</taxon>
        <taxon>Dreissenoidea</taxon>
        <taxon>Dreissenidae</taxon>
        <taxon>Dreissena</taxon>
    </lineage>
</organism>
<dbReference type="Proteomes" id="UP000828390">
    <property type="component" value="Unassembled WGS sequence"/>
</dbReference>
<accession>A0A9D4I4Q7</accession>
<evidence type="ECO:0000256" key="1">
    <source>
        <dbReference type="SAM" id="MobiDB-lite"/>
    </source>
</evidence>
<protein>
    <submittedName>
        <fullName evidence="2">Uncharacterized protein</fullName>
    </submittedName>
</protein>
<keyword evidence="3" id="KW-1185">Reference proteome</keyword>
<evidence type="ECO:0000313" key="3">
    <source>
        <dbReference type="Proteomes" id="UP000828390"/>
    </source>
</evidence>
<reference evidence="2" key="1">
    <citation type="journal article" date="2019" name="bioRxiv">
        <title>The Genome of the Zebra Mussel, Dreissena polymorpha: A Resource for Invasive Species Research.</title>
        <authorList>
            <person name="McCartney M.A."/>
            <person name="Auch B."/>
            <person name="Kono T."/>
            <person name="Mallez S."/>
            <person name="Zhang Y."/>
            <person name="Obille A."/>
            <person name="Becker A."/>
            <person name="Abrahante J.E."/>
            <person name="Garbe J."/>
            <person name="Badalamenti J.P."/>
            <person name="Herman A."/>
            <person name="Mangelson H."/>
            <person name="Liachko I."/>
            <person name="Sullivan S."/>
            <person name="Sone E.D."/>
            <person name="Koren S."/>
            <person name="Silverstein K.A.T."/>
            <person name="Beckman K.B."/>
            <person name="Gohl D.M."/>
        </authorList>
    </citation>
    <scope>NUCLEOTIDE SEQUENCE</scope>
    <source>
        <strain evidence="2">Duluth1</strain>
        <tissue evidence="2">Whole animal</tissue>
    </source>
</reference>
<dbReference type="EMBL" id="JAIWYP010000010">
    <property type="protein sequence ID" value="KAH3748150.1"/>
    <property type="molecule type" value="Genomic_DNA"/>
</dbReference>
<comment type="caution">
    <text evidence="2">The sequence shown here is derived from an EMBL/GenBank/DDBJ whole genome shotgun (WGS) entry which is preliminary data.</text>
</comment>
<dbReference type="AlphaFoldDB" id="A0A9D4I4Q7"/>
<feature type="region of interest" description="Disordered" evidence="1">
    <location>
        <begin position="21"/>
        <end position="54"/>
    </location>
</feature>
<proteinExistence type="predicted"/>